<comment type="similarity">
    <text evidence="1 4">Belongs to the eukaryotic ribosomal protein eS7 family.</text>
</comment>
<keyword evidence="2 4" id="KW-0689">Ribosomal protein</keyword>
<dbReference type="PANTHER" id="PTHR11278">
    <property type="entry name" value="40S RIBOSOMAL PROTEIN S7"/>
    <property type="match status" value="1"/>
</dbReference>
<evidence type="ECO:0000256" key="4">
    <source>
        <dbReference type="RuleBase" id="RU364105"/>
    </source>
</evidence>
<proteinExistence type="inferred from homology"/>
<name>A0A6U4V735_NEODS</name>
<dbReference type="InterPro" id="IPR000554">
    <property type="entry name" value="Ribosomal_eS7"/>
</dbReference>
<sequence>MFLPHLRKLRKAKRSKPTPLENDVAKALYDLELHHKSLKAHLPRFHVNTAKQVEAKTSSKKAIVVFYPLRYLMLVRKVQTVLTAELEKRFSGKIVCLVAQRKVTKRPSNIYAIQQVQRSTTRTAVNEAILNDLLFPADVVARRWRFRVDGSKIMKVFLDTKARKRMDARLPLIAALYKKLTQRSVTFGYMWNPRLSQVSNK</sequence>
<dbReference type="GO" id="GO:0003735">
    <property type="term" value="F:structural constituent of ribosome"/>
    <property type="evidence" value="ECO:0007669"/>
    <property type="project" value="InterPro"/>
</dbReference>
<protein>
    <recommendedName>
        <fullName evidence="4">40S ribosomal protein S7</fullName>
    </recommendedName>
</protein>
<organism evidence="5">
    <name type="scientific">Neobodo designis</name>
    <name type="common">Flagellated protozoan</name>
    <name type="synonym">Bodo designis</name>
    <dbReference type="NCBI Taxonomy" id="312471"/>
    <lineage>
        <taxon>Eukaryota</taxon>
        <taxon>Discoba</taxon>
        <taxon>Euglenozoa</taxon>
        <taxon>Kinetoplastea</taxon>
        <taxon>Metakinetoplastina</taxon>
        <taxon>Neobodonida</taxon>
        <taxon>Neobodo</taxon>
    </lineage>
</organism>
<dbReference type="EMBL" id="HBGF01038215">
    <property type="protein sequence ID" value="CAD9136944.1"/>
    <property type="molecule type" value="Transcribed_RNA"/>
</dbReference>
<evidence type="ECO:0000256" key="3">
    <source>
        <dbReference type="ARBA" id="ARBA00023274"/>
    </source>
</evidence>
<evidence type="ECO:0000256" key="1">
    <source>
        <dbReference type="ARBA" id="ARBA00007820"/>
    </source>
</evidence>
<reference evidence="5" key="1">
    <citation type="submission" date="2021-01" db="EMBL/GenBank/DDBJ databases">
        <authorList>
            <person name="Corre E."/>
            <person name="Pelletier E."/>
            <person name="Niang G."/>
            <person name="Scheremetjew M."/>
            <person name="Finn R."/>
            <person name="Kale V."/>
            <person name="Holt S."/>
            <person name="Cochrane G."/>
            <person name="Meng A."/>
            <person name="Brown T."/>
            <person name="Cohen L."/>
        </authorList>
    </citation>
    <scope>NUCLEOTIDE SEQUENCE</scope>
    <source>
        <strain evidence="5">CCAP 1951/1</strain>
    </source>
</reference>
<evidence type="ECO:0000313" key="5">
    <source>
        <dbReference type="EMBL" id="CAD9136940.1"/>
    </source>
</evidence>
<dbReference type="GO" id="GO:0006364">
    <property type="term" value="P:rRNA processing"/>
    <property type="evidence" value="ECO:0007669"/>
    <property type="project" value="TreeGrafter"/>
</dbReference>
<dbReference type="GO" id="GO:0022627">
    <property type="term" value="C:cytosolic small ribosomal subunit"/>
    <property type="evidence" value="ECO:0007669"/>
    <property type="project" value="TreeGrafter"/>
</dbReference>
<gene>
    <name evidence="5" type="ORF">NDES1114_LOCUS25552</name>
    <name evidence="6" type="ORF">NDES1114_LOCUS25554</name>
</gene>
<dbReference type="GO" id="GO:0006412">
    <property type="term" value="P:translation"/>
    <property type="evidence" value="ECO:0007669"/>
    <property type="project" value="InterPro"/>
</dbReference>
<accession>A0A6U4V735</accession>
<evidence type="ECO:0000256" key="2">
    <source>
        <dbReference type="ARBA" id="ARBA00022980"/>
    </source>
</evidence>
<dbReference type="GO" id="GO:0042274">
    <property type="term" value="P:ribosomal small subunit biogenesis"/>
    <property type="evidence" value="ECO:0007669"/>
    <property type="project" value="TreeGrafter"/>
</dbReference>
<dbReference type="GO" id="GO:0030686">
    <property type="term" value="C:90S preribosome"/>
    <property type="evidence" value="ECO:0007669"/>
    <property type="project" value="TreeGrafter"/>
</dbReference>
<dbReference type="GO" id="GO:0032040">
    <property type="term" value="C:small-subunit processome"/>
    <property type="evidence" value="ECO:0007669"/>
    <property type="project" value="TreeGrafter"/>
</dbReference>
<dbReference type="PANTHER" id="PTHR11278:SF0">
    <property type="entry name" value="SMALL RIBOSOMAL SUBUNIT PROTEIN ES7"/>
    <property type="match status" value="1"/>
</dbReference>
<dbReference type="Pfam" id="PF01251">
    <property type="entry name" value="Ribosomal_S7e"/>
    <property type="match status" value="1"/>
</dbReference>
<keyword evidence="3 4" id="KW-0687">Ribonucleoprotein</keyword>
<evidence type="ECO:0000313" key="6">
    <source>
        <dbReference type="EMBL" id="CAD9136944.1"/>
    </source>
</evidence>
<dbReference type="AlphaFoldDB" id="A0A6U4V735"/>
<dbReference type="EMBL" id="HBGF01038213">
    <property type="protein sequence ID" value="CAD9136940.1"/>
    <property type="molecule type" value="Transcribed_RNA"/>
</dbReference>